<dbReference type="AlphaFoldDB" id="A0A4Z0A2D5"/>
<gene>
    <name evidence="1" type="ORF">EWM64_g3527</name>
</gene>
<dbReference type="OrthoDB" id="3255566at2759"/>
<dbReference type="STRING" id="135208.A0A4Z0A2D5"/>
<protein>
    <submittedName>
        <fullName evidence="1">Uncharacterized protein</fullName>
    </submittedName>
</protein>
<dbReference type="Proteomes" id="UP000298061">
    <property type="component" value="Unassembled WGS sequence"/>
</dbReference>
<proteinExistence type="predicted"/>
<organism evidence="1 2">
    <name type="scientific">Hericium alpestre</name>
    <dbReference type="NCBI Taxonomy" id="135208"/>
    <lineage>
        <taxon>Eukaryota</taxon>
        <taxon>Fungi</taxon>
        <taxon>Dikarya</taxon>
        <taxon>Basidiomycota</taxon>
        <taxon>Agaricomycotina</taxon>
        <taxon>Agaricomycetes</taxon>
        <taxon>Russulales</taxon>
        <taxon>Hericiaceae</taxon>
        <taxon>Hericium</taxon>
    </lineage>
</organism>
<comment type="caution">
    <text evidence="1">The sequence shown here is derived from an EMBL/GenBank/DDBJ whole genome shotgun (WGS) entry which is preliminary data.</text>
</comment>
<dbReference type="EMBL" id="SFCI01000333">
    <property type="protein sequence ID" value="TFY80483.1"/>
    <property type="molecule type" value="Genomic_DNA"/>
</dbReference>
<keyword evidence="2" id="KW-1185">Reference proteome</keyword>
<name>A0A4Z0A2D5_9AGAM</name>
<accession>A0A4Z0A2D5</accession>
<evidence type="ECO:0000313" key="2">
    <source>
        <dbReference type="Proteomes" id="UP000298061"/>
    </source>
</evidence>
<evidence type="ECO:0000313" key="1">
    <source>
        <dbReference type="EMBL" id="TFY80483.1"/>
    </source>
</evidence>
<reference evidence="1 2" key="1">
    <citation type="submission" date="2019-02" db="EMBL/GenBank/DDBJ databases">
        <title>Genome sequencing of the rare red list fungi Hericium alpestre (H. flagellum).</title>
        <authorList>
            <person name="Buettner E."/>
            <person name="Kellner H."/>
        </authorList>
    </citation>
    <scope>NUCLEOTIDE SEQUENCE [LARGE SCALE GENOMIC DNA]</scope>
    <source>
        <strain evidence="1 2">DSM 108284</strain>
    </source>
</reference>
<sequence>AYWARFDPQSVYFVGGFGDEHFIGYIPLDVYQATVPSSGAVRDILRVQQD</sequence>
<feature type="non-terminal residue" evidence="1">
    <location>
        <position position="1"/>
    </location>
</feature>